<evidence type="ECO:0000256" key="4">
    <source>
        <dbReference type="ARBA" id="ARBA00022519"/>
    </source>
</evidence>
<evidence type="ECO:0000256" key="6">
    <source>
        <dbReference type="ARBA" id="ARBA00022679"/>
    </source>
</evidence>
<keyword evidence="6 14" id="KW-0808">Transferase</keyword>
<dbReference type="CDD" id="cd03789">
    <property type="entry name" value="GT9_LPS_heptosyltransferase"/>
    <property type="match status" value="1"/>
</dbReference>
<dbReference type="GO" id="GO:0005829">
    <property type="term" value="C:cytosol"/>
    <property type="evidence" value="ECO:0007669"/>
    <property type="project" value="TreeGrafter"/>
</dbReference>
<dbReference type="SUPFAM" id="SSF53756">
    <property type="entry name" value="UDP-Glycosyltransferase/glycogen phosphorylase"/>
    <property type="match status" value="1"/>
</dbReference>
<evidence type="ECO:0000256" key="8">
    <source>
        <dbReference type="ARBA" id="ARBA00023136"/>
    </source>
</evidence>
<name>A0A249DYU4_9ENTR</name>
<dbReference type="InterPro" id="IPR002201">
    <property type="entry name" value="Glyco_trans_9"/>
</dbReference>
<organism evidence="14 15">
    <name type="scientific">Candidatus Hamiltonella defensa</name>
    <name type="common">Bemisia tabaci</name>
    <dbReference type="NCBI Taxonomy" id="672795"/>
    <lineage>
        <taxon>Bacteria</taxon>
        <taxon>Pseudomonadati</taxon>
        <taxon>Pseudomonadota</taxon>
        <taxon>Gammaproteobacteria</taxon>
        <taxon>Enterobacterales</taxon>
        <taxon>Enterobacteriaceae</taxon>
        <taxon>aphid secondary symbionts</taxon>
        <taxon>Candidatus Williamhamiltonella</taxon>
    </lineage>
</organism>
<dbReference type="NCBIfam" id="TIGR02193">
    <property type="entry name" value="heptsyl_trn_I"/>
    <property type="match status" value="1"/>
</dbReference>
<evidence type="ECO:0000256" key="5">
    <source>
        <dbReference type="ARBA" id="ARBA00022676"/>
    </source>
</evidence>
<keyword evidence="7" id="KW-0448">Lipopolysaccharide biosynthesis</keyword>
<reference evidence="14 15" key="2">
    <citation type="submission" date="2017-09" db="EMBL/GenBank/DDBJ databases">
        <title>The genome of whitefly Bemisia tabaci, a global crop pest, provides novel insights into virus transmission, host adaptation and insecticide resistance.</title>
        <authorList>
            <person name="Kaur N."/>
            <person name="Kliot A."/>
            <person name="Pinheiro P.V."/>
            <person name="Luan J."/>
            <person name="Zheng Y."/>
            <person name="Liu W."/>
            <person name="Sun H."/>
            <person name="Yang X."/>
            <person name="Xu Y."/>
            <person name="Luo Y."/>
            <person name="Kruse A."/>
            <person name="Fisher T.W."/>
            <person name="Nelson D.R."/>
            <person name="Elimelech M."/>
            <person name="MacCoss M."/>
            <person name="Johnson R."/>
            <person name="Cohen E."/>
            <person name="Hunter W.B."/>
            <person name="Brown J.K."/>
            <person name="Jander G."/>
            <person name="Cilia M."/>
            <person name="Douglas A.E."/>
            <person name="Ghanim M."/>
            <person name="Simmons A.M."/>
            <person name="Wintermantel W.M."/>
            <person name="Ling K.-S."/>
            <person name="Fei Z."/>
        </authorList>
    </citation>
    <scope>NUCLEOTIDE SEQUENCE [LARGE SCALE GENOMIC DNA]</scope>
    <source>
        <strain evidence="14 15">MEAM1</strain>
    </source>
</reference>
<evidence type="ECO:0000256" key="3">
    <source>
        <dbReference type="ARBA" id="ARBA00022475"/>
    </source>
</evidence>
<dbReference type="PANTHER" id="PTHR30160:SF19">
    <property type="entry name" value="LIPOPOLYSACCHARIDE HEPTOSYLTRANSFERASE 1"/>
    <property type="match status" value="1"/>
</dbReference>
<gene>
    <name evidence="14" type="ORF">BA171_05630</name>
</gene>
<dbReference type="OrthoDB" id="9767552at2"/>
<dbReference type="GO" id="GO:0008713">
    <property type="term" value="F:ADP-heptose-lipopolysaccharide heptosyltransferase activity"/>
    <property type="evidence" value="ECO:0007669"/>
    <property type="project" value="TreeGrafter"/>
</dbReference>
<evidence type="ECO:0000256" key="1">
    <source>
        <dbReference type="ARBA" id="ARBA00004515"/>
    </source>
</evidence>
<evidence type="ECO:0000313" key="14">
    <source>
        <dbReference type="EMBL" id="ASX26529.1"/>
    </source>
</evidence>
<dbReference type="InterPro" id="IPR051199">
    <property type="entry name" value="LPS_LOS_Heptosyltrfase"/>
</dbReference>
<dbReference type="RefSeq" id="WP_016857749.1">
    <property type="nucleotide sequence ID" value="NZ_CP016303.1"/>
</dbReference>
<comment type="catalytic activity">
    <reaction evidence="13">
        <text>an alpha-Kdo-(2-&gt;4)-alpha-Kdo-(2-&gt;6)-lipid A + ADP-L-glycero-beta-D-manno-heptose = an L-alpha-D-Hep-(1-&gt;5)-[alpha-Kdo-(2-&gt;4)]-alpha-Kdo-(2-&gt;6)-lipid A + ADP + H(+)</text>
        <dbReference type="Rhea" id="RHEA:74067"/>
        <dbReference type="ChEBI" id="CHEBI:15378"/>
        <dbReference type="ChEBI" id="CHEBI:61506"/>
        <dbReference type="ChEBI" id="CHEBI:176431"/>
        <dbReference type="ChEBI" id="CHEBI:193068"/>
        <dbReference type="ChEBI" id="CHEBI:456216"/>
        <dbReference type="EC" id="2.4.99.23"/>
    </reaction>
</comment>
<keyword evidence="3" id="KW-1003">Cell membrane</keyword>
<dbReference type="EMBL" id="CP016303">
    <property type="protein sequence ID" value="ASX26529.1"/>
    <property type="molecule type" value="Genomic_DNA"/>
</dbReference>
<dbReference type="Gene3D" id="3.40.50.2000">
    <property type="entry name" value="Glycogen Phosphorylase B"/>
    <property type="match status" value="2"/>
</dbReference>
<evidence type="ECO:0000256" key="7">
    <source>
        <dbReference type="ARBA" id="ARBA00022985"/>
    </source>
</evidence>
<dbReference type="Pfam" id="PF01075">
    <property type="entry name" value="Glyco_transf_9"/>
    <property type="match status" value="1"/>
</dbReference>
<reference evidence="15" key="1">
    <citation type="submission" date="2016-06" db="EMBL/GenBank/DDBJ databases">
        <authorList>
            <person name="Chen W."/>
            <person name="Hasegawa D.K."/>
        </authorList>
    </citation>
    <scope>NUCLEOTIDE SEQUENCE [LARGE SCALE GENOMIC DNA]</scope>
    <source>
        <strain evidence="15">MEAM1</strain>
    </source>
</reference>
<evidence type="ECO:0000256" key="12">
    <source>
        <dbReference type="ARBA" id="ARBA00044330"/>
    </source>
</evidence>
<evidence type="ECO:0000256" key="11">
    <source>
        <dbReference type="ARBA" id="ARBA00044190"/>
    </source>
</evidence>
<evidence type="ECO:0000313" key="15">
    <source>
        <dbReference type="Proteomes" id="UP000216438"/>
    </source>
</evidence>
<dbReference type="GO" id="GO:0005886">
    <property type="term" value="C:plasma membrane"/>
    <property type="evidence" value="ECO:0007669"/>
    <property type="project" value="UniProtKB-SubCell"/>
</dbReference>
<dbReference type="PANTHER" id="PTHR30160">
    <property type="entry name" value="TETRAACYLDISACCHARIDE 4'-KINASE-RELATED"/>
    <property type="match status" value="1"/>
</dbReference>
<keyword evidence="4" id="KW-0997">Cell inner membrane</keyword>
<dbReference type="InterPro" id="IPR011908">
    <property type="entry name" value="LipoPS_heptosylTferase-I"/>
</dbReference>
<keyword evidence="5" id="KW-0328">Glycosyltransferase</keyword>
<comment type="subcellular location">
    <subcellularLocation>
        <location evidence="1">Cell inner membrane</location>
        <topology evidence="1">Peripheral membrane protein</topology>
        <orientation evidence="1">Cytoplasmic side</orientation>
    </subcellularLocation>
</comment>
<comment type="similarity">
    <text evidence="9">Belongs to the glycosyltransferase 9 family.</text>
</comment>
<protein>
    <recommendedName>
        <fullName evidence="11">Lipopolysaccharide heptosyltransferase 1</fullName>
        <ecNumber evidence="10">2.4.99.23</ecNumber>
    </recommendedName>
    <alternativeName>
        <fullName evidence="12">ADP-heptose:lipopolysaccharide heptosyltransferase I</fullName>
    </alternativeName>
</protein>
<dbReference type="NCBIfam" id="NF008204">
    <property type="entry name" value="PRK10964.1"/>
    <property type="match status" value="1"/>
</dbReference>
<dbReference type="GO" id="GO:0009244">
    <property type="term" value="P:lipopolysaccharide core region biosynthetic process"/>
    <property type="evidence" value="ECO:0007669"/>
    <property type="project" value="InterPro"/>
</dbReference>
<dbReference type="Proteomes" id="UP000216438">
    <property type="component" value="Chromosome"/>
</dbReference>
<evidence type="ECO:0000256" key="13">
    <source>
        <dbReference type="ARBA" id="ARBA00049201"/>
    </source>
</evidence>
<accession>A0A249DYU4</accession>
<sequence length="322" mass="36508">MQVLLVKTSSMGDVLHTLPALTDAMNAREKIRFDWVIEENFVQIPTWHPAVDKVIPVAIRRWRQHWFRKSVRAERALFKKALQKKHYDVVIDAQGLLKSAALITRLAQGIKHGFDRQSAREAFASAFYHQRHRVDKNQHAVERLRDLLAKSLGYSKPSCRGDYAIRSAFVAKNRPHDPYLVLIHSTTQEAKHWPELHWRALIEQVIKRSAHLKIKLPWGTEPEYQRACRLAEGFSQVEVLPHCDLQAIAHILASAQVVVSVDTGLSHLAAALGKPNLTLFGPTDPLLIGGYGQNQMSIVSETKNMADIFVDKIMAALKQHIL</sequence>
<dbReference type="EC" id="2.4.99.23" evidence="10"/>
<evidence type="ECO:0000256" key="10">
    <source>
        <dbReference type="ARBA" id="ARBA00044041"/>
    </source>
</evidence>
<evidence type="ECO:0000256" key="2">
    <source>
        <dbReference type="ARBA" id="ARBA00004713"/>
    </source>
</evidence>
<proteinExistence type="inferred from homology"/>
<comment type="pathway">
    <text evidence="2">Bacterial outer membrane biogenesis; LPS core biosynthesis.</text>
</comment>
<keyword evidence="8" id="KW-0472">Membrane</keyword>
<dbReference type="AlphaFoldDB" id="A0A249DYU4"/>
<evidence type="ECO:0000256" key="9">
    <source>
        <dbReference type="ARBA" id="ARBA00043995"/>
    </source>
</evidence>